<keyword evidence="8" id="KW-0812">Transmembrane</keyword>
<dbReference type="InterPro" id="IPR013783">
    <property type="entry name" value="Ig-like_fold"/>
</dbReference>
<feature type="region of interest" description="Disordered" evidence="7">
    <location>
        <begin position="1"/>
        <end position="23"/>
    </location>
</feature>
<keyword evidence="5" id="KW-0378">Hydrolase</keyword>
<keyword evidence="12" id="KW-1185">Reference proteome</keyword>
<evidence type="ECO:0000256" key="5">
    <source>
        <dbReference type="ARBA" id="ARBA00023295"/>
    </source>
</evidence>
<evidence type="ECO:0000256" key="3">
    <source>
        <dbReference type="ARBA" id="ARBA00022737"/>
    </source>
</evidence>
<evidence type="ECO:0000313" key="11">
    <source>
        <dbReference type="EMBL" id="GAA2010281.1"/>
    </source>
</evidence>
<evidence type="ECO:0000256" key="7">
    <source>
        <dbReference type="SAM" id="MobiDB-lite"/>
    </source>
</evidence>
<dbReference type="Pfam" id="PF00041">
    <property type="entry name" value="fn3"/>
    <property type="match status" value="2"/>
</dbReference>
<gene>
    <name evidence="11" type="ORF">GCM10009839_00180</name>
</gene>
<keyword evidence="3" id="KW-0677">Repeat</keyword>
<keyword evidence="8" id="KW-1133">Transmembrane helix</keyword>
<feature type="compositionally biased region" description="Low complexity" evidence="7">
    <location>
        <begin position="704"/>
        <end position="720"/>
    </location>
</feature>
<dbReference type="Pfam" id="PF00553">
    <property type="entry name" value="CBM_2"/>
    <property type="match status" value="1"/>
</dbReference>
<accession>A0ABN2TJ41</accession>
<dbReference type="Gene3D" id="2.60.40.290">
    <property type="match status" value="1"/>
</dbReference>
<comment type="similarity">
    <text evidence="1">Belongs to the glycosyl hydrolase 66 family.</text>
</comment>
<evidence type="ECO:0000259" key="10">
    <source>
        <dbReference type="PROSITE" id="PS51173"/>
    </source>
</evidence>
<feature type="domain" description="CBM2" evidence="10">
    <location>
        <begin position="901"/>
        <end position="1011"/>
    </location>
</feature>
<evidence type="ECO:0000256" key="8">
    <source>
        <dbReference type="SAM" id="Phobius"/>
    </source>
</evidence>
<dbReference type="Proteomes" id="UP001500751">
    <property type="component" value="Unassembled WGS sequence"/>
</dbReference>
<evidence type="ECO:0000256" key="1">
    <source>
        <dbReference type="ARBA" id="ARBA00010837"/>
    </source>
</evidence>
<feature type="region of interest" description="Disordered" evidence="7">
    <location>
        <begin position="698"/>
        <end position="720"/>
    </location>
</feature>
<dbReference type="SMART" id="SM00637">
    <property type="entry name" value="CBD_II"/>
    <property type="match status" value="1"/>
</dbReference>
<keyword evidence="5" id="KW-0326">Glycosidase</keyword>
<feature type="transmembrane region" description="Helical" evidence="8">
    <location>
        <begin position="28"/>
        <end position="46"/>
    </location>
</feature>
<dbReference type="SUPFAM" id="SSF49265">
    <property type="entry name" value="Fibronectin type III"/>
    <property type="match status" value="1"/>
</dbReference>
<feature type="compositionally biased region" description="Low complexity" evidence="7">
    <location>
        <begin position="800"/>
        <end position="819"/>
    </location>
</feature>
<dbReference type="InterPro" id="IPR025092">
    <property type="entry name" value="Glyco_hydro_66"/>
</dbReference>
<dbReference type="Gene3D" id="2.60.40.10">
    <property type="entry name" value="Immunoglobulins"/>
    <property type="match status" value="3"/>
</dbReference>
<dbReference type="CDD" id="cd00063">
    <property type="entry name" value="FN3"/>
    <property type="match status" value="2"/>
</dbReference>
<dbReference type="Gene3D" id="2.60.40.1180">
    <property type="entry name" value="Golgi alpha-mannosidase II"/>
    <property type="match status" value="1"/>
</dbReference>
<evidence type="ECO:0000259" key="9">
    <source>
        <dbReference type="PROSITE" id="PS50853"/>
    </source>
</evidence>
<feature type="domain" description="Fibronectin type-III" evidence="9">
    <location>
        <begin position="715"/>
        <end position="804"/>
    </location>
</feature>
<keyword evidence="6" id="KW-0624">Polysaccharide degradation</keyword>
<dbReference type="Pfam" id="PF13199">
    <property type="entry name" value="Glyco_hydro_66"/>
    <property type="match status" value="1"/>
</dbReference>
<dbReference type="PANTHER" id="PTHR13817">
    <property type="entry name" value="TITIN"/>
    <property type="match status" value="1"/>
</dbReference>
<sequence>MRLGTRRRVLTSHLPGGNPQQARRRRHAGFALAALVAGVIGWIPSLSQATPAAATTASGSGNPGVTRTQQVLSSITTDKSRYAPGDAVTVTIKVADKTGSDVNGGAVSLYVMALQTAAGSPLSQPLTVANGASTTLTFHWTAPSTDYTGYLASAVATDASGKALDSINIGVDVSSSWARFPRYGYMTNNSFGNQSLSTSQAASIMNTMSNYHIDGLQFYDWQYNHDQPLCGTVSSPCASWIDDGNQKTVYASAVKNLVGAAHNANIVAMPYNAIFSADNGACCGAPDYHSQGLGVSPQWGVYQDTVHSKPLAFFQWDYMDPSNPGWQQYLMGQQNAAIQAFNFDGYHGDTFGDPDTVDYNYNGQPVGVTSNPCTTDTDGATSTTPVHNVAGSTTWLSGTFPSFLSYAKSALGSGKYLMFNPVTYDHAHCEANTSAVDLLYTELWPNDRDQYWDYNALKQAVDQGFSESASVSSNGRGKSLAVAAYVDFAEGGGGTFNTPDVLLLDSTLFASGGSHEELGDTGQMLDYQEYRAGATPMSASLSQSVQNYYDFMTAYENLLRDGQTATNQAVTIAGQTVSNQATPGDVWAFTKQDADHEIIQMINMVGQSSNLWQTGKCDMCSHTTSAHPAPTQLTDVPVKYYYRNTPKAVMFASPDYNNGTTYQVPFTTGTDSGGNYVSFTVPSLNYWDMVYTSQTGPGDAPMLPGSGPAPTAPGAPGTPAASAITATAATLSWTAAAPGTNSVAGYDVYRVGSPDAVVASTSGLSATVTGLSPSTAYQFYVKAKDSTGLTGTASGIASLTTASSGGSTPPGAPGTPTSSNVTASAVTLSWTAASAGTNAIAGYQVFEVGSPDTVVATTSPSTLSATVSGLTASTQYGFYVKAKDSAGTLGAASGTTTVTTASQPSGGAKVAYAVQSDWGSGFSASVTITNTGSTAINGWTLAFAFSGNQQVGGGWNANWSQSGHTVTATNQGFNGTIAPGASVQIGFTGTYSGANTAPTAFTVNGQPATIG</sequence>
<keyword evidence="2" id="KW-0732">Signal</keyword>
<dbReference type="InterPro" id="IPR012291">
    <property type="entry name" value="CBM2_carb-bd_dom_sf"/>
</dbReference>
<dbReference type="EMBL" id="BAAAQN010000001">
    <property type="protein sequence ID" value="GAA2010281.1"/>
    <property type="molecule type" value="Genomic_DNA"/>
</dbReference>
<reference evidence="11 12" key="1">
    <citation type="journal article" date="2019" name="Int. J. Syst. Evol. Microbiol.">
        <title>The Global Catalogue of Microorganisms (GCM) 10K type strain sequencing project: providing services to taxonomists for standard genome sequencing and annotation.</title>
        <authorList>
            <consortium name="The Broad Institute Genomics Platform"/>
            <consortium name="The Broad Institute Genome Sequencing Center for Infectious Disease"/>
            <person name="Wu L."/>
            <person name="Ma J."/>
        </authorList>
    </citation>
    <scope>NUCLEOTIDE SEQUENCE [LARGE SCALE GENOMIC DNA]</scope>
    <source>
        <strain evidence="11 12">JCM 16014</strain>
    </source>
</reference>
<dbReference type="SMART" id="SM00060">
    <property type="entry name" value="FN3"/>
    <property type="match status" value="2"/>
</dbReference>
<dbReference type="PANTHER" id="PTHR13817:SF173">
    <property type="entry name" value="FRAZZLED"/>
    <property type="match status" value="1"/>
</dbReference>
<evidence type="ECO:0000256" key="2">
    <source>
        <dbReference type="ARBA" id="ARBA00022729"/>
    </source>
</evidence>
<protein>
    <submittedName>
        <fullName evidence="11">Uncharacterized protein</fullName>
    </submittedName>
</protein>
<dbReference type="InterPro" id="IPR008965">
    <property type="entry name" value="CBM2/CBM3_carb-bd_dom_sf"/>
</dbReference>
<dbReference type="InterPro" id="IPR050964">
    <property type="entry name" value="Striated_Muscle_Regulatory"/>
</dbReference>
<dbReference type="InterPro" id="IPR003961">
    <property type="entry name" value="FN3_dom"/>
</dbReference>
<proteinExistence type="inferred from homology"/>
<dbReference type="InterPro" id="IPR013780">
    <property type="entry name" value="Glyco_hydro_b"/>
</dbReference>
<evidence type="ECO:0000256" key="6">
    <source>
        <dbReference type="ARBA" id="ARBA00023326"/>
    </source>
</evidence>
<dbReference type="InterPro" id="IPR001919">
    <property type="entry name" value="CBD2"/>
</dbReference>
<feature type="region of interest" description="Disordered" evidence="7">
    <location>
        <begin position="800"/>
        <end position="820"/>
    </location>
</feature>
<dbReference type="PROSITE" id="PS50853">
    <property type="entry name" value="FN3"/>
    <property type="match status" value="2"/>
</dbReference>
<evidence type="ECO:0000256" key="4">
    <source>
        <dbReference type="ARBA" id="ARBA00023277"/>
    </source>
</evidence>
<comment type="caution">
    <text evidence="11">The sequence shown here is derived from an EMBL/GenBank/DDBJ whole genome shotgun (WGS) entry which is preliminary data.</text>
</comment>
<organism evidence="11 12">
    <name type="scientific">Catenulispora yoronensis</name>
    <dbReference type="NCBI Taxonomy" id="450799"/>
    <lineage>
        <taxon>Bacteria</taxon>
        <taxon>Bacillati</taxon>
        <taxon>Actinomycetota</taxon>
        <taxon>Actinomycetes</taxon>
        <taxon>Catenulisporales</taxon>
        <taxon>Catenulisporaceae</taxon>
        <taxon>Catenulispora</taxon>
    </lineage>
</organism>
<feature type="domain" description="Fibronectin type-III" evidence="9">
    <location>
        <begin position="812"/>
        <end position="903"/>
    </location>
</feature>
<dbReference type="PROSITE" id="PS51173">
    <property type="entry name" value="CBM2"/>
    <property type="match status" value="1"/>
</dbReference>
<dbReference type="CDD" id="cd14745">
    <property type="entry name" value="GH66"/>
    <property type="match status" value="1"/>
</dbReference>
<keyword evidence="8" id="KW-0472">Membrane</keyword>
<dbReference type="SUPFAM" id="SSF49384">
    <property type="entry name" value="Carbohydrate-binding domain"/>
    <property type="match status" value="1"/>
</dbReference>
<dbReference type="InterPro" id="IPR036116">
    <property type="entry name" value="FN3_sf"/>
</dbReference>
<keyword evidence="4" id="KW-0119">Carbohydrate metabolism</keyword>
<name>A0ABN2TJ41_9ACTN</name>
<feature type="compositionally biased region" description="Basic residues" evidence="7">
    <location>
        <begin position="1"/>
        <end position="10"/>
    </location>
</feature>
<dbReference type="Gene3D" id="3.20.20.80">
    <property type="entry name" value="Glycosidases"/>
    <property type="match status" value="1"/>
</dbReference>
<evidence type="ECO:0000313" key="12">
    <source>
        <dbReference type="Proteomes" id="UP001500751"/>
    </source>
</evidence>